<dbReference type="InterPro" id="IPR042303">
    <property type="entry name" value="Malonyl_CoA_deC_C_sf"/>
</dbReference>
<dbReference type="InterPro" id="IPR007956">
    <property type="entry name" value="Malonyl_CoA_deC_C"/>
</dbReference>
<reference evidence="2" key="1">
    <citation type="submission" date="2014-11" db="EMBL/GenBank/DDBJ databases">
        <authorList>
            <person name="Amaro Gonzalez C."/>
        </authorList>
    </citation>
    <scope>NUCLEOTIDE SEQUENCE</scope>
</reference>
<organism evidence="2">
    <name type="scientific">Anguilla anguilla</name>
    <name type="common">European freshwater eel</name>
    <name type="synonym">Muraena anguilla</name>
    <dbReference type="NCBI Taxonomy" id="7936"/>
    <lineage>
        <taxon>Eukaryota</taxon>
        <taxon>Metazoa</taxon>
        <taxon>Chordata</taxon>
        <taxon>Craniata</taxon>
        <taxon>Vertebrata</taxon>
        <taxon>Euteleostomi</taxon>
        <taxon>Actinopterygii</taxon>
        <taxon>Neopterygii</taxon>
        <taxon>Teleostei</taxon>
        <taxon>Anguilliformes</taxon>
        <taxon>Anguillidae</taxon>
        <taxon>Anguilla</taxon>
    </lineage>
</organism>
<accession>A0A0E9VAK6</accession>
<protein>
    <recommendedName>
        <fullName evidence="1">Malonyl-CoA decarboxylase C-terminal domain-containing protein</fullName>
    </recommendedName>
</protein>
<dbReference type="AlphaFoldDB" id="A0A0E9VAK6"/>
<dbReference type="Pfam" id="PF05292">
    <property type="entry name" value="MCD"/>
    <property type="match status" value="1"/>
</dbReference>
<name>A0A0E9VAK6_ANGAN</name>
<evidence type="ECO:0000313" key="2">
    <source>
        <dbReference type="EMBL" id="JAH75061.1"/>
    </source>
</evidence>
<proteinExistence type="predicted"/>
<dbReference type="Gene3D" id="3.40.630.150">
    <property type="entry name" value="Malonyl-CoA decarboxylase, catalytic domain"/>
    <property type="match status" value="1"/>
</dbReference>
<feature type="domain" description="Malonyl-CoA decarboxylase C-terminal" evidence="1">
    <location>
        <begin position="1"/>
        <end position="26"/>
    </location>
</feature>
<dbReference type="GO" id="GO:0006633">
    <property type="term" value="P:fatty acid biosynthetic process"/>
    <property type="evidence" value="ECO:0007669"/>
    <property type="project" value="InterPro"/>
</dbReference>
<dbReference type="EMBL" id="GBXM01033516">
    <property type="protein sequence ID" value="JAH75061.1"/>
    <property type="molecule type" value="Transcribed_RNA"/>
</dbReference>
<evidence type="ECO:0000259" key="1">
    <source>
        <dbReference type="Pfam" id="PF05292"/>
    </source>
</evidence>
<sequence length="48" mass="5491">MWRLNWLADSSPRGVSASCGIMVNYRLLPAGDQRQQGRLPAEQVHRRI</sequence>
<dbReference type="GO" id="GO:0050080">
    <property type="term" value="F:malonyl-CoA decarboxylase activity"/>
    <property type="evidence" value="ECO:0007669"/>
    <property type="project" value="InterPro"/>
</dbReference>
<reference evidence="2" key="2">
    <citation type="journal article" date="2015" name="Fish Shellfish Immunol.">
        <title>Early steps in the European eel (Anguilla anguilla)-Vibrio vulnificus interaction in the gills: Role of the RtxA13 toxin.</title>
        <authorList>
            <person name="Callol A."/>
            <person name="Pajuelo D."/>
            <person name="Ebbesson L."/>
            <person name="Teles M."/>
            <person name="MacKenzie S."/>
            <person name="Amaro C."/>
        </authorList>
    </citation>
    <scope>NUCLEOTIDE SEQUENCE</scope>
</reference>